<comment type="caution">
    <text evidence="1">The sequence shown here is derived from an EMBL/GenBank/DDBJ whole genome shotgun (WGS) entry which is preliminary data.</text>
</comment>
<evidence type="ECO:0000313" key="1">
    <source>
        <dbReference type="EMBL" id="KKN87011.1"/>
    </source>
</evidence>
<name>A0A0F9WLS8_9ZZZZ</name>
<dbReference type="AlphaFoldDB" id="A0A0F9WLS8"/>
<reference evidence="1" key="1">
    <citation type="journal article" date="2015" name="Nature">
        <title>Complex archaea that bridge the gap between prokaryotes and eukaryotes.</title>
        <authorList>
            <person name="Spang A."/>
            <person name="Saw J.H."/>
            <person name="Jorgensen S.L."/>
            <person name="Zaremba-Niedzwiedzka K."/>
            <person name="Martijn J."/>
            <person name="Lind A.E."/>
            <person name="van Eijk R."/>
            <person name="Schleper C."/>
            <person name="Guy L."/>
            <person name="Ettema T.J."/>
        </authorList>
    </citation>
    <scope>NUCLEOTIDE SEQUENCE</scope>
</reference>
<protein>
    <submittedName>
        <fullName evidence="1">Uncharacterized protein</fullName>
    </submittedName>
</protein>
<sequence>MEIWITREQTGILLEHYAPPDEIEEDLKGLQVYEELSPTENVKVELTGRWEDIKQFFQDIQLLADFVRGTDFAKDSEQDKLIVRLWERKLIKLSV</sequence>
<accession>A0A0F9WLS8</accession>
<gene>
    <name evidence="1" type="ORF">LCGC14_0262800</name>
</gene>
<organism evidence="1">
    <name type="scientific">marine sediment metagenome</name>
    <dbReference type="NCBI Taxonomy" id="412755"/>
    <lineage>
        <taxon>unclassified sequences</taxon>
        <taxon>metagenomes</taxon>
        <taxon>ecological metagenomes</taxon>
    </lineage>
</organism>
<proteinExistence type="predicted"/>
<dbReference type="EMBL" id="LAZR01000142">
    <property type="protein sequence ID" value="KKN87011.1"/>
    <property type="molecule type" value="Genomic_DNA"/>
</dbReference>